<dbReference type="PANTHER" id="PTHR17609:SF2">
    <property type="entry name" value="HMG DOMAIN-CONTAINING PROTEIN 3"/>
    <property type="match status" value="1"/>
</dbReference>
<feature type="DNA-binding region" description="HMG box" evidence="1">
    <location>
        <begin position="4"/>
        <end position="62"/>
    </location>
</feature>
<evidence type="ECO:0000256" key="1">
    <source>
        <dbReference type="PROSITE-ProRule" id="PRU00267"/>
    </source>
</evidence>
<dbReference type="AlphaFoldDB" id="A0A8C7PBY2"/>
<keyword evidence="1" id="KW-0539">Nucleus</keyword>
<reference evidence="3" key="3">
    <citation type="submission" date="2025-09" db="UniProtKB">
        <authorList>
            <consortium name="Ensembl"/>
        </authorList>
    </citation>
    <scope>IDENTIFICATION</scope>
</reference>
<protein>
    <recommendedName>
        <fullName evidence="2">HMG box domain-containing protein</fullName>
    </recommendedName>
</protein>
<reference evidence="3" key="2">
    <citation type="submission" date="2025-08" db="UniProtKB">
        <authorList>
            <consortium name="Ensembl"/>
        </authorList>
    </citation>
    <scope>IDENTIFICATION</scope>
</reference>
<feature type="domain" description="HMG box" evidence="2">
    <location>
        <begin position="4"/>
        <end position="62"/>
    </location>
</feature>
<dbReference type="PANTHER" id="PTHR17609">
    <property type="entry name" value="HMG DOMAIN-CONTAINING PROTEIN 3"/>
    <property type="match status" value="1"/>
</dbReference>
<dbReference type="GO" id="GO:0005634">
    <property type="term" value="C:nucleus"/>
    <property type="evidence" value="ECO:0007669"/>
    <property type="project" value="UniProtKB-UniRule"/>
</dbReference>
<dbReference type="InterPro" id="IPR009071">
    <property type="entry name" value="HMG_box_dom"/>
</dbReference>
<evidence type="ECO:0000259" key="2">
    <source>
        <dbReference type="PROSITE" id="PS50118"/>
    </source>
</evidence>
<organism evidence="3 4">
    <name type="scientific">Oncorhynchus mykiss</name>
    <name type="common">Rainbow trout</name>
    <name type="synonym">Salmo gairdneri</name>
    <dbReference type="NCBI Taxonomy" id="8022"/>
    <lineage>
        <taxon>Eukaryota</taxon>
        <taxon>Metazoa</taxon>
        <taxon>Chordata</taxon>
        <taxon>Craniata</taxon>
        <taxon>Vertebrata</taxon>
        <taxon>Euteleostomi</taxon>
        <taxon>Actinopterygii</taxon>
        <taxon>Neopterygii</taxon>
        <taxon>Teleostei</taxon>
        <taxon>Protacanthopterygii</taxon>
        <taxon>Salmoniformes</taxon>
        <taxon>Salmonidae</taxon>
        <taxon>Salmoninae</taxon>
        <taxon>Oncorhynchus</taxon>
    </lineage>
</organism>
<name>A0A8C7PBY2_ONCMY</name>
<evidence type="ECO:0000313" key="3">
    <source>
        <dbReference type="Ensembl" id="ENSOMYP00000019486.2"/>
    </source>
</evidence>
<dbReference type="GO" id="GO:0003677">
    <property type="term" value="F:DNA binding"/>
    <property type="evidence" value="ECO:0007669"/>
    <property type="project" value="UniProtKB-UniRule"/>
</dbReference>
<reference evidence="3" key="1">
    <citation type="submission" date="2020-07" db="EMBL/GenBank/DDBJ databases">
        <title>A long reads based de novo assembly of the rainbow trout Arlee double haploid line genome.</title>
        <authorList>
            <person name="Gao G."/>
            <person name="Palti Y."/>
        </authorList>
    </citation>
    <scope>NUCLEOTIDE SEQUENCE [LARGE SCALE GENOMIC DNA]</scope>
</reference>
<dbReference type="Ensembl" id="ENSOMYT00000021418.2">
    <property type="protein sequence ID" value="ENSOMYP00000019486.2"/>
    <property type="gene ID" value="ENSOMYG00000009452.2"/>
</dbReference>
<keyword evidence="1" id="KW-0238">DNA-binding</keyword>
<keyword evidence="4" id="KW-1185">Reference proteome</keyword>
<dbReference type="SMART" id="SM00398">
    <property type="entry name" value="HMG"/>
    <property type="match status" value="1"/>
</dbReference>
<dbReference type="InterPro" id="IPR036910">
    <property type="entry name" value="HMG_box_dom_sf"/>
</dbReference>
<dbReference type="GeneTree" id="ENSGT01000000220274"/>
<proteinExistence type="predicted"/>
<sequence length="79" mass="9160">MEKPQKPRSAYLLYYFDVHQTIQQEFPSLHQSEIIERISGCWKRLNVADKGYYLEKAKLEKEGTDTVCLPHISTSVSSV</sequence>
<evidence type="ECO:0000313" key="4">
    <source>
        <dbReference type="Proteomes" id="UP000694395"/>
    </source>
</evidence>
<accession>A0A8C7PBY2</accession>
<dbReference type="Gene3D" id="1.10.30.10">
    <property type="entry name" value="High mobility group box domain"/>
    <property type="match status" value="1"/>
</dbReference>
<dbReference type="InterPro" id="IPR039598">
    <property type="entry name" value="HMGXB3"/>
</dbReference>
<dbReference type="Proteomes" id="UP000694395">
    <property type="component" value="Chromosome 14"/>
</dbReference>
<dbReference type="Pfam" id="PF09011">
    <property type="entry name" value="HMG_box_2"/>
    <property type="match status" value="1"/>
</dbReference>
<dbReference type="PROSITE" id="PS50118">
    <property type="entry name" value="HMG_BOX_2"/>
    <property type="match status" value="1"/>
</dbReference>
<dbReference type="SUPFAM" id="SSF47095">
    <property type="entry name" value="HMG-box"/>
    <property type="match status" value="1"/>
</dbReference>